<organism evidence="11 12">
    <name type="scientific">Jimgerdemannia flammicorona</name>
    <dbReference type="NCBI Taxonomy" id="994334"/>
    <lineage>
        <taxon>Eukaryota</taxon>
        <taxon>Fungi</taxon>
        <taxon>Fungi incertae sedis</taxon>
        <taxon>Mucoromycota</taxon>
        <taxon>Mucoromycotina</taxon>
        <taxon>Endogonomycetes</taxon>
        <taxon>Endogonales</taxon>
        <taxon>Endogonaceae</taxon>
        <taxon>Jimgerdemannia</taxon>
    </lineage>
</organism>
<keyword evidence="2" id="KW-0488">Methylation</keyword>
<evidence type="ECO:0000256" key="2">
    <source>
        <dbReference type="ARBA" id="ARBA00022481"/>
    </source>
</evidence>
<evidence type="ECO:0000259" key="9">
    <source>
        <dbReference type="PROSITE" id="PS50859"/>
    </source>
</evidence>
<keyword evidence="6" id="KW-0636">Prenylation</keyword>
<dbReference type="GO" id="GO:0005484">
    <property type="term" value="F:SNAP receptor activity"/>
    <property type="evidence" value="ECO:0007669"/>
    <property type="project" value="TreeGrafter"/>
</dbReference>
<comment type="caution">
    <text evidence="11">The sequence shown here is derived from an EMBL/GenBank/DDBJ whole genome shotgun (WGS) entry which is preliminary data.</text>
</comment>
<dbReference type="PROSITE" id="PS50892">
    <property type="entry name" value="V_SNARE"/>
    <property type="match status" value="1"/>
</dbReference>
<gene>
    <name evidence="11" type="ORF">BC936DRAFT_143859</name>
</gene>
<dbReference type="InterPro" id="IPR011012">
    <property type="entry name" value="Longin-like_dom_sf"/>
</dbReference>
<keyword evidence="5" id="KW-0449">Lipoprotein</keyword>
<dbReference type="Gene3D" id="3.30.450.50">
    <property type="entry name" value="Longin domain"/>
    <property type="match status" value="1"/>
</dbReference>
<dbReference type="GO" id="GO:0006888">
    <property type="term" value="P:endoplasmic reticulum to Golgi vesicle-mediated transport"/>
    <property type="evidence" value="ECO:0007669"/>
    <property type="project" value="TreeGrafter"/>
</dbReference>
<sequence length="138" mass="16030">SVEQDNYIGNVYAHTEGLTGILISDKEYSPYIAFLILNKFIVKFSKDQWKPNVLVYPELSQYLEKYQDPKQADNIMRVQKKLDETKIILHKTIESILQYGKKLESLIEQSDTLSNQSKCSTRWPRRRTCAASYLSHGP</sequence>
<dbReference type="Gene3D" id="1.20.5.110">
    <property type="match status" value="1"/>
</dbReference>
<dbReference type="SUPFAM" id="SSF58038">
    <property type="entry name" value="SNARE fusion complex"/>
    <property type="match status" value="1"/>
</dbReference>
<dbReference type="PROSITE" id="PS50859">
    <property type="entry name" value="LONGIN"/>
    <property type="match status" value="1"/>
</dbReference>
<evidence type="ECO:0000256" key="6">
    <source>
        <dbReference type="ARBA" id="ARBA00023289"/>
    </source>
</evidence>
<feature type="domain" description="Longin" evidence="9">
    <location>
        <begin position="1"/>
        <end position="46"/>
    </location>
</feature>
<comment type="similarity">
    <text evidence="1">Belongs to the synaptobrevin family.</text>
</comment>
<keyword evidence="3" id="KW-0472">Membrane</keyword>
<evidence type="ECO:0000256" key="4">
    <source>
        <dbReference type="ARBA" id="ARBA00023139"/>
    </source>
</evidence>
<keyword evidence="8" id="KW-0175">Coiled coil</keyword>
<name>A0A432ZYW1_9FUNG</name>
<evidence type="ECO:0000313" key="12">
    <source>
        <dbReference type="Proteomes" id="UP000268093"/>
    </source>
</evidence>
<proteinExistence type="inferred from homology"/>
<dbReference type="Pfam" id="PF13774">
    <property type="entry name" value="Longin"/>
    <property type="match status" value="1"/>
</dbReference>
<feature type="non-terminal residue" evidence="11">
    <location>
        <position position="138"/>
    </location>
</feature>
<dbReference type="PANTHER" id="PTHR45806">
    <property type="entry name" value="SYNAPTOBREVIN HOMOLOG YKT6"/>
    <property type="match status" value="1"/>
</dbReference>
<dbReference type="InterPro" id="IPR042855">
    <property type="entry name" value="V_SNARE_CC"/>
</dbReference>
<evidence type="ECO:0000256" key="8">
    <source>
        <dbReference type="PROSITE-ProRule" id="PRU00290"/>
    </source>
</evidence>
<protein>
    <submittedName>
        <fullName evidence="11">Uncharacterized protein</fullName>
    </submittedName>
</protein>
<keyword evidence="12" id="KW-1185">Reference proteome</keyword>
<dbReference type="PANTHER" id="PTHR45806:SF1">
    <property type="entry name" value="SYNAPTOBREVIN HOMOLOG YKT6"/>
    <property type="match status" value="1"/>
</dbReference>
<feature type="domain" description="V-SNARE coiled-coil homology" evidence="10">
    <location>
        <begin position="74"/>
        <end position="138"/>
    </location>
</feature>
<dbReference type="OrthoDB" id="27923at2759"/>
<dbReference type="SUPFAM" id="SSF64356">
    <property type="entry name" value="SNARE-like"/>
    <property type="match status" value="1"/>
</dbReference>
<dbReference type="Pfam" id="PF00957">
    <property type="entry name" value="Synaptobrevin"/>
    <property type="match status" value="1"/>
</dbReference>
<dbReference type="CDD" id="cd14824">
    <property type="entry name" value="Longin"/>
    <property type="match status" value="1"/>
</dbReference>
<accession>A0A432ZYW1</accession>
<comment type="subcellular location">
    <subcellularLocation>
        <location evidence="7">Endomembrane system</location>
        <topology evidence="7">Lipid-anchor</topology>
        <orientation evidence="7">Cytoplasmic side</orientation>
    </subcellularLocation>
</comment>
<dbReference type="Proteomes" id="UP000268093">
    <property type="component" value="Unassembled WGS sequence"/>
</dbReference>
<dbReference type="AlphaFoldDB" id="A0A432ZYW1"/>
<evidence type="ECO:0000256" key="1">
    <source>
        <dbReference type="ARBA" id="ARBA00008025"/>
    </source>
</evidence>
<evidence type="ECO:0000313" key="11">
    <source>
        <dbReference type="EMBL" id="RUO95515.1"/>
    </source>
</evidence>
<evidence type="ECO:0000256" key="3">
    <source>
        <dbReference type="ARBA" id="ARBA00023136"/>
    </source>
</evidence>
<evidence type="ECO:0000256" key="7">
    <source>
        <dbReference type="ARBA" id="ARBA00046278"/>
    </source>
</evidence>
<evidence type="ECO:0000259" key="10">
    <source>
        <dbReference type="PROSITE" id="PS50892"/>
    </source>
</evidence>
<feature type="non-terminal residue" evidence="11">
    <location>
        <position position="1"/>
    </location>
</feature>
<keyword evidence="4" id="KW-0564">Palmitate</keyword>
<dbReference type="InterPro" id="IPR010908">
    <property type="entry name" value="Longin_dom"/>
</dbReference>
<dbReference type="GO" id="GO:0005794">
    <property type="term" value="C:Golgi apparatus"/>
    <property type="evidence" value="ECO:0007669"/>
    <property type="project" value="TreeGrafter"/>
</dbReference>
<evidence type="ECO:0000256" key="5">
    <source>
        <dbReference type="ARBA" id="ARBA00023288"/>
    </source>
</evidence>
<dbReference type="EMBL" id="RBNI01028992">
    <property type="protein sequence ID" value="RUO95515.1"/>
    <property type="molecule type" value="Genomic_DNA"/>
</dbReference>
<reference evidence="11 12" key="1">
    <citation type="journal article" date="2018" name="New Phytol.">
        <title>Phylogenomics of Endogonaceae and evolution of mycorrhizas within Mucoromycota.</title>
        <authorList>
            <person name="Chang Y."/>
            <person name="Desiro A."/>
            <person name="Na H."/>
            <person name="Sandor L."/>
            <person name="Lipzen A."/>
            <person name="Clum A."/>
            <person name="Barry K."/>
            <person name="Grigoriev I.V."/>
            <person name="Martin F.M."/>
            <person name="Stajich J.E."/>
            <person name="Smith M.E."/>
            <person name="Bonito G."/>
            <person name="Spatafora J.W."/>
        </authorList>
    </citation>
    <scope>NUCLEOTIDE SEQUENCE [LARGE SCALE GENOMIC DNA]</scope>
    <source>
        <strain evidence="11 12">GMNB39</strain>
    </source>
</reference>